<organism evidence="7 8">
    <name type="scientific">Faecalicatena orotica</name>
    <dbReference type="NCBI Taxonomy" id="1544"/>
    <lineage>
        <taxon>Bacteria</taxon>
        <taxon>Bacillati</taxon>
        <taxon>Bacillota</taxon>
        <taxon>Clostridia</taxon>
        <taxon>Lachnospirales</taxon>
        <taxon>Lachnospiraceae</taxon>
        <taxon>Faecalicatena</taxon>
    </lineage>
</organism>
<evidence type="ECO:0000313" key="7">
    <source>
        <dbReference type="EMBL" id="PWJ23499.1"/>
    </source>
</evidence>
<feature type="transmembrane region" description="Helical" evidence="5">
    <location>
        <begin position="170"/>
        <end position="190"/>
    </location>
</feature>
<accession>A0A2Y9BIC5</accession>
<dbReference type="RefSeq" id="WP_109733014.1">
    <property type="nucleotide sequence ID" value="NZ_BAAACK010000015.1"/>
</dbReference>
<evidence type="ECO:0000313" key="8">
    <source>
        <dbReference type="Proteomes" id="UP000245845"/>
    </source>
</evidence>
<dbReference type="GO" id="GO:0016020">
    <property type="term" value="C:membrane"/>
    <property type="evidence" value="ECO:0007669"/>
    <property type="project" value="UniProtKB-SubCell"/>
</dbReference>
<reference evidence="7 8" key="1">
    <citation type="submission" date="2018-05" db="EMBL/GenBank/DDBJ databases">
        <title>The Hungate 1000. A catalogue of reference genomes from the rumen microbiome.</title>
        <authorList>
            <person name="Kelly W."/>
        </authorList>
    </citation>
    <scope>NUCLEOTIDE SEQUENCE [LARGE SCALE GENOMIC DNA]</scope>
    <source>
        <strain evidence="7 8">NLAE-zl-C242</strain>
    </source>
</reference>
<gene>
    <name evidence="7" type="ORF">A8806_114125</name>
</gene>
<dbReference type="Proteomes" id="UP000245845">
    <property type="component" value="Unassembled WGS sequence"/>
</dbReference>
<feature type="transmembrane region" description="Helical" evidence="5">
    <location>
        <begin position="226"/>
        <end position="248"/>
    </location>
</feature>
<keyword evidence="2 5" id="KW-0812">Transmembrane</keyword>
<comment type="caution">
    <text evidence="7">The sequence shown here is derived from an EMBL/GenBank/DDBJ whole genome shotgun (WGS) entry which is preliminary data.</text>
</comment>
<evidence type="ECO:0000256" key="2">
    <source>
        <dbReference type="ARBA" id="ARBA00022692"/>
    </source>
</evidence>
<name>A0A2Y9BIC5_9FIRM</name>
<protein>
    <submittedName>
        <fullName evidence="7">ABC-2 type transport system permease protein</fullName>
    </submittedName>
</protein>
<keyword evidence="8" id="KW-1185">Reference proteome</keyword>
<proteinExistence type="predicted"/>
<evidence type="ECO:0000256" key="1">
    <source>
        <dbReference type="ARBA" id="ARBA00004141"/>
    </source>
</evidence>
<dbReference type="EMBL" id="QGDL01000014">
    <property type="protein sequence ID" value="PWJ23499.1"/>
    <property type="molecule type" value="Genomic_DNA"/>
</dbReference>
<dbReference type="GO" id="GO:0140359">
    <property type="term" value="F:ABC-type transporter activity"/>
    <property type="evidence" value="ECO:0007669"/>
    <property type="project" value="InterPro"/>
</dbReference>
<keyword evidence="3 5" id="KW-1133">Transmembrane helix</keyword>
<feature type="transmembrane region" description="Helical" evidence="5">
    <location>
        <begin position="55"/>
        <end position="76"/>
    </location>
</feature>
<evidence type="ECO:0000259" key="6">
    <source>
        <dbReference type="Pfam" id="PF01061"/>
    </source>
</evidence>
<comment type="subcellular location">
    <subcellularLocation>
        <location evidence="1">Membrane</location>
        <topology evidence="1">Multi-pass membrane protein</topology>
    </subcellularLocation>
</comment>
<dbReference type="AlphaFoldDB" id="A0A2Y9BIC5"/>
<feature type="domain" description="ABC-2 type transporter transmembrane" evidence="6">
    <location>
        <begin position="10"/>
        <end position="213"/>
    </location>
</feature>
<sequence length="260" mass="29041">MTKKRCGRRLIMYEIRNVLGNPFVYMFGIFFPILMLFIITKAVQADVPESMIPQTNTAVFITMSLIIPMAVVLLGYSSNYSQELEKEIPLRMQLFGFSPNTTLLAKIIAQFAVMSIGLVLYTIVAYSTLEMEIPRPGAALCLIISLLLLSGIFFALAHGVATILKKFGPTYAIMMAVYFGVMVLCGMMGVQVEDLPEAAQKVAALFPMSYITSDFAGFWTEGNYNFTPLIQSFLFFGAVSGIILLIALRRERREVTEKRM</sequence>
<evidence type="ECO:0000256" key="5">
    <source>
        <dbReference type="SAM" id="Phobius"/>
    </source>
</evidence>
<feature type="transmembrane region" description="Helical" evidence="5">
    <location>
        <begin position="138"/>
        <end position="164"/>
    </location>
</feature>
<feature type="transmembrane region" description="Helical" evidence="5">
    <location>
        <begin position="23"/>
        <end position="43"/>
    </location>
</feature>
<keyword evidence="4 5" id="KW-0472">Membrane</keyword>
<feature type="transmembrane region" description="Helical" evidence="5">
    <location>
        <begin position="107"/>
        <end position="126"/>
    </location>
</feature>
<dbReference type="InterPro" id="IPR013525">
    <property type="entry name" value="ABC2_TM"/>
</dbReference>
<dbReference type="Pfam" id="PF01061">
    <property type="entry name" value="ABC2_membrane"/>
    <property type="match status" value="1"/>
</dbReference>
<dbReference type="OrthoDB" id="9797193at2"/>
<evidence type="ECO:0000256" key="3">
    <source>
        <dbReference type="ARBA" id="ARBA00022989"/>
    </source>
</evidence>
<evidence type="ECO:0000256" key="4">
    <source>
        <dbReference type="ARBA" id="ARBA00023136"/>
    </source>
</evidence>